<feature type="transmembrane region" description="Helical" evidence="14">
    <location>
        <begin position="133"/>
        <end position="151"/>
    </location>
</feature>
<evidence type="ECO:0000313" key="16">
    <source>
        <dbReference type="Proteomes" id="UP000193944"/>
    </source>
</evidence>
<dbReference type="OrthoDB" id="409725at2759"/>
<reference evidence="15 16" key="1">
    <citation type="submission" date="2016-08" db="EMBL/GenBank/DDBJ databases">
        <title>A Parts List for Fungal Cellulosomes Revealed by Comparative Genomics.</title>
        <authorList>
            <consortium name="DOE Joint Genome Institute"/>
            <person name="Haitjema C.H."/>
            <person name="Gilmore S.P."/>
            <person name="Henske J.K."/>
            <person name="Solomon K.V."/>
            <person name="De Groot R."/>
            <person name="Kuo A."/>
            <person name="Mondo S.J."/>
            <person name="Salamov A.A."/>
            <person name="Labutti K."/>
            <person name="Zhao Z."/>
            <person name="Chiniquy J."/>
            <person name="Barry K."/>
            <person name="Brewer H.M."/>
            <person name="Purvine S.O."/>
            <person name="Wright A.T."/>
            <person name="Boxma B."/>
            <person name="Van Alen T."/>
            <person name="Hackstein J.H."/>
            <person name="Baker S.E."/>
            <person name="Grigoriev I.V."/>
            <person name="O'Malley M.A."/>
        </authorList>
    </citation>
    <scope>NUCLEOTIDE SEQUENCE [LARGE SCALE GENOMIC DNA]</scope>
    <source>
        <strain evidence="15 16">S4</strain>
    </source>
</reference>
<sequence>MECSSKVCEIITETIFPIGGIGTSYFIFLSPLKDIQALKNSNGPCTINPIPSVMIICNCLCWNLYSFVIHNHWTFWPNLGGILLGEYYVMILLSSKITPKDFKMSVITLLGFTFLNIAGGALSFIFLKDNYTAAKNCMGIVCIIVLCAMYASPLTTMAEVIRTKNSDSINLLMTIASFINGFLWLIYGIFFQDFYVWFPNGLGVVSALIQFIMYFAFHKNSKRDSQDLPIYDNNSGEASPNSEIPSSPDSNTPIKGNSTMLYS</sequence>
<feature type="transmembrane region" description="Helical" evidence="14">
    <location>
        <begin position="196"/>
        <end position="217"/>
    </location>
</feature>
<keyword evidence="8 14" id="KW-0812">Transmembrane</keyword>
<keyword evidence="5" id="KW-0813">Transport</keyword>
<feature type="transmembrane region" description="Helical" evidence="14">
    <location>
        <begin position="171"/>
        <end position="190"/>
    </location>
</feature>
<feature type="compositionally biased region" description="Polar residues" evidence="13">
    <location>
        <begin position="232"/>
        <end position="263"/>
    </location>
</feature>
<feature type="transmembrane region" description="Helical" evidence="14">
    <location>
        <begin position="75"/>
        <end position="94"/>
    </location>
</feature>
<evidence type="ECO:0000256" key="1">
    <source>
        <dbReference type="ARBA" id="ARBA00004651"/>
    </source>
</evidence>
<feature type="transmembrane region" description="Helical" evidence="14">
    <location>
        <begin position="14"/>
        <end position="32"/>
    </location>
</feature>
<dbReference type="Proteomes" id="UP000193944">
    <property type="component" value="Unassembled WGS sequence"/>
</dbReference>
<keyword evidence="10 14" id="KW-1133">Transmembrane helix</keyword>
<feature type="transmembrane region" description="Helical" evidence="14">
    <location>
        <begin position="106"/>
        <end position="127"/>
    </location>
</feature>
<comment type="similarity">
    <text evidence="3">Belongs to the SWEET sugar transporter family.</text>
</comment>
<evidence type="ECO:0000256" key="9">
    <source>
        <dbReference type="ARBA" id="ARBA00022737"/>
    </source>
</evidence>
<gene>
    <name evidence="15" type="ORF">BCR32DRAFT_236039</name>
</gene>
<evidence type="ECO:0000256" key="11">
    <source>
        <dbReference type="ARBA" id="ARBA00023034"/>
    </source>
</evidence>
<dbReference type="GO" id="GO:0005886">
    <property type="term" value="C:plasma membrane"/>
    <property type="evidence" value="ECO:0007669"/>
    <property type="project" value="UniProtKB-SubCell"/>
</dbReference>
<dbReference type="EMBL" id="MCFG01000266">
    <property type="protein sequence ID" value="ORX77055.1"/>
    <property type="molecule type" value="Genomic_DNA"/>
</dbReference>
<keyword evidence="9" id="KW-0677">Repeat</keyword>
<organism evidence="15 16">
    <name type="scientific">Anaeromyces robustus</name>
    <dbReference type="NCBI Taxonomy" id="1754192"/>
    <lineage>
        <taxon>Eukaryota</taxon>
        <taxon>Fungi</taxon>
        <taxon>Fungi incertae sedis</taxon>
        <taxon>Chytridiomycota</taxon>
        <taxon>Chytridiomycota incertae sedis</taxon>
        <taxon>Neocallimastigomycetes</taxon>
        <taxon>Neocallimastigales</taxon>
        <taxon>Neocallimastigaceae</taxon>
        <taxon>Anaeromyces</taxon>
    </lineage>
</organism>
<proteinExistence type="inferred from homology"/>
<dbReference type="InterPro" id="IPR004316">
    <property type="entry name" value="SWEET_rpt"/>
</dbReference>
<dbReference type="InterPro" id="IPR047664">
    <property type="entry name" value="SWEET"/>
</dbReference>
<keyword evidence="16" id="KW-1185">Reference proteome</keyword>
<dbReference type="AlphaFoldDB" id="A0A1Y1WUH4"/>
<name>A0A1Y1WUH4_9FUNG</name>
<evidence type="ECO:0000256" key="3">
    <source>
        <dbReference type="ARBA" id="ARBA00007809"/>
    </source>
</evidence>
<evidence type="ECO:0000256" key="6">
    <source>
        <dbReference type="ARBA" id="ARBA00022475"/>
    </source>
</evidence>
<protein>
    <recommendedName>
        <fullName evidence="4">Sugar transporter SWEET1</fullName>
    </recommendedName>
</protein>
<keyword evidence="7" id="KW-0762">Sugar transport</keyword>
<evidence type="ECO:0000256" key="7">
    <source>
        <dbReference type="ARBA" id="ARBA00022597"/>
    </source>
</evidence>
<dbReference type="GO" id="GO:0051119">
    <property type="term" value="F:sugar transmembrane transporter activity"/>
    <property type="evidence" value="ECO:0007669"/>
    <property type="project" value="InterPro"/>
</dbReference>
<dbReference type="FunFam" id="1.20.1280.290:FF:000004">
    <property type="entry name" value="Sugar transporter SWEET"/>
    <property type="match status" value="1"/>
</dbReference>
<accession>A0A1Y1WUH4</accession>
<comment type="caution">
    <text evidence="15">The sequence shown here is derived from an EMBL/GenBank/DDBJ whole genome shotgun (WGS) entry which is preliminary data.</text>
</comment>
<evidence type="ECO:0000256" key="13">
    <source>
        <dbReference type="SAM" id="MobiDB-lite"/>
    </source>
</evidence>
<evidence type="ECO:0000256" key="14">
    <source>
        <dbReference type="SAM" id="Phobius"/>
    </source>
</evidence>
<evidence type="ECO:0000313" key="15">
    <source>
        <dbReference type="EMBL" id="ORX77055.1"/>
    </source>
</evidence>
<reference evidence="15 16" key="2">
    <citation type="submission" date="2016-08" db="EMBL/GenBank/DDBJ databases">
        <title>Pervasive Adenine N6-methylation of Active Genes in Fungi.</title>
        <authorList>
            <consortium name="DOE Joint Genome Institute"/>
            <person name="Mondo S.J."/>
            <person name="Dannebaum R.O."/>
            <person name="Kuo R.C."/>
            <person name="Labutti K."/>
            <person name="Haridas S."/>
            <person name="Kuo A."/>
            <person name="Salamov A."/>
            <person name="Ahrendt S.R."/>
            <person name="Lipzen A."/>
            <person name="Sullivan W."/>
            <person name="Andreopoulos W.B."/>
            <person name="Clum A."/>
            <person name="Lindquist E."/>
            <person name="Daum C."/>
            <person name="Ramamoorthy G.K."/>
            <person name="Gryganskyi A."/>
            <person name="Culley D."/>
            <person name="Magnuson J.K."/>
            <person name="James T.Y."/>
            <person name="O'Malley M.A."/>
            <person name="Stajich J.E."/>
            <person name="Spatafora J.W."/>
            <person name="Visel A."/>
            <person name="Grigoriev I.V."/>
        </authorList>
    </citation>
    <scope>NUCLEOTIDE SEQUENCE [LARGE SCALE GENOMIC DNA]</scope>
    <source>
        <strain evidence="15 16">S4</strain>
    </source>
</reference>
<evidence type="ECO:0000256" key="4">
    <source>
        <dbReference type="ARBA" id="ARBA00021741"/>
    </source>
</evidence>
<evidence type="ECO:0000256" key="10">
    <source>
        <dbReference type="ARBA" id="ARBA00022989"/>
    </source>
</evidence>
<dbReference type="PANTHER" id="PTHR10791:SF224">
    <property type="entry name" value="SUGAR TRANSPORTER SWEET"/>
    <property type="match status" value="1"/>
</dbReference>
<dbReference type="PANTHER" id="PTHR10791">
    <property type="entry name" value="RAG1-ACTIVATING PROTEIN 1"/>
    <property type="match status" value="1"/>
</dbReference>
<keyword evidence="12 14" id="KW-0472">Membrane</keyword>
<keyword evidence="6" id="KW-1003">Cell membrane</keyword>
<dbReference type="Gene3D" id="1.20.1280.290">
    <property type="match status" value="2"/>
</dbReference>
<dbReference type="GO" id="GO:0000139">
    <property type="term" value="C:Golgi membrane"/>
    <property type="evidence" value="ECO:0007669"/>
    <property type="project" value="UniProtKB-SubCell"/>
</dbReference>
<evidence type="ECO:0000256" key="8">
    <source>
        <dbReference type="ARBA" id="ARBA00022692"/>
    </source>
</evidence>
<evidence type="ECO:0000256" key="2">
    <source>
        <dbReference type="ARBA" id="ARBA00004653"/>
    </source>
</evidence>
<keyword evidence="11" id="KW-0333">Golgi apparatus</keyword>
<dbReference type="Pfam" id="PF03083">
    <property type="entry name" value="MtN3_slv"/>
    <property type="match status" value="2"/>
</dbReference>
<feature type="region of interest" description="Disordered" evidence="13">
    <location>
        <begin position="229"/>
        <end position="263"/>
    </location>
</feature>
<evidence type="ECO:0000256" key="12">
    <source>
        <dbReference type="ARBA" id="ARBA00023136"/>
    </source>
</evidence>
<evidence type="ECO:0000256" key="5">
    <source>
        <dbReference type="ARBA" id="ARBA00022448"/>
    </source>
</evidence>
<comment type="subcellular location">
    <subcellularLocation>
        <location evidence="1">Cell membrane</location>
        <topology evidence="1">Multi-pass membrane protein</topology>
    </subcellularLocation>
    <subcellularLocation>
        <location evidence="2">Golgi apparatus membrane</location>
        <topology evidence="2">Multi-pass membrane protein</topology>
    </subcellularLocation>
</comment>